<dbReference type="AlphaFoldDB" id="A0A9W7NNJ1"/>
<evidence type="ECO:0000313" key="1">
    <source>
        <dbReference type="EMBL" id="KAA0683887.1"/>
    </source>
</evidence>
<organism evidence="1 2">
    <name type="scientific">Roseomonas genomospecies 6</name>
    <dbReference type="NCBI Taxonomy" id="214106"/>
    <lineage>
        <taxon>Bacteria</taxon>
        <taxon>Pseudomonadati</taxon>
        <taxon>Pseudomonadota</taxon>
        <taxon>Alphaproteobacteria</taxon>
        <taxon>Acetobacterales</taxon>
        <taxon>Roseomonadaceae</taxon>
        <taxon>Roseomonas</taxon>
    </lineage>
</organism>
<sequence length="79" mass="8474">MLPSLCIPAGLMAALILLYVRYGISQQCCIAKYPVAADAKVNSRSLFMPEHRPFAYIDKRVTAMVVATGGLSLPRCGSG</sequence>
<dbReference type="Proteomes" id="UP000480854">
    <property type="component" value="Unassembled WGS sequence"/>
</dbReference>
<protein>
    <submittedName>
        <fullName evidence="1">Uncharacterized protein</fullName>
    </submittedName>
</protein>
<proteinExistence type="predicted"/>
<reference evidence="1 2" key="1">
    <citation type="submission" date="2018-07" db="EMBL/GenBank/DDBJ databases">
        <title>Genome sequence of Azospirillum sp. ATCC 49961.</title>
        <authorList>
            <person name="Sant'Anna F.H."/>
            <person name="Baldani J.I."/>
            <person name="Zilli J.E."/>
            <person name="Reis V.M."/>
            <person name="Hartmann A."/>
            <person name="Cruz L."/>
            <person name="de Souza E.M."/>
            <person name="de Oliveira Pedrosa F."/>
            <person name="Passaglia L.M.P."/>
        </authorList>
    </citation>
    <scope>NUCLEOTIDE SEQUENCE [LARGE SCALE GENOMIC DNA]</scope>
    <source>
        <strain evidence="1 2">ATCC 49961</strain>
    </source>
</reference>
<evidence type="ECO:0000313" key="2">
    <source>
        <dbReference type="Proteomes" id="UP000480854"/>
    </source>
</evidence>
<gene>
    <name evidence="1" type="ORF">DS843_00095</name>
</gene>
<accession>A0A9W7NNJ1</accession>
<comment type="caution">
    <text evidence="1">The sequence shown here is derived from an EMBL/GenBank/DDBJ whole genome shotgun (WGS) entry which is preliminary data.</text>
</comment>
<keyword evidence="2" id="KW-1185">Reference proteome</keyword>
<name>A0A9W7NNJ1_9PROT</name>
<dbReference type="EMBL" id="QOKW01000001">
    <property type="protein sequence ID" value="KAA0683887.1"/>
    <property type="molecule type" value="Genomic_DNA"/>
</dbReference>